<dbReference type="Gramene" id="AET6Gv20348100.1">
    <property type="protein sequence ID" value="AET6Gv20348100.1"/>
    <property type="gene ID" value="AET6Gv20348100"/>
</dbReference>
<dbReference type="EnsemblPlants" id="AET6Gv20348100.1">
    <property type="protein sequence ID" value="AET6Gv20348100.1"/>
    <property type="gene ID" value="AET6Gv20348100"/>
</dbReference>
<reference evidence="2" key="2">
    <citation type="journal article" date="2017" name="Nat. Plants">
        <title>The Aegilops tauschii genome reveals multiple impacts of transposons.</title>
        <authorList>
            <person name="Zhao G."/>
            <person name="Zou C."/>
            <person name="Li K."/>
            <person name="Wang K."/>
            <person name="Li T."/>
            <person name="Gao L."/>
            <person name="Zhang X."/>
            <person name="Wang H."/>
            <person name="Yang Z."/>
            <person name="Liu X."/>
            <person name="Jiang W."/>
            <person name="Mao L."/>
            <person name="Kong X."/>
            <person name="Jiao Y."/>
            <person name="Jia J."/>
        </authorList>
    </citation>
    <scope>NUCLEOTIDE SEQUENCE [LARGE SCALE GENOMIC DNA]</scope>
    <source>
        <strain evidence="2">cv. AL8/78</strain>
    </source>
</reference>
<reference evidence="1" key="5">
    <citation type="journal article" date="2021" name="G3 (Bethesda)">
        <title>Aegilops tauschii genome assembly Aet v5.0 features greater sequence contiguity and improved annotation.</title>
        <authorList>
            <person name="Wang L."/>
            <person name="Zhu T."/>
            <person name="Rodriguez J.C."/>
            <person name="Deal K.R."/>
            <person name="Dubcovsky J."/>
            <person name="McGuire P.E."/>
            <person name="Lux T."/>
            <person name="Spannagl M."/>
            <person name="Mayer K.F.X."/>
            <person name="Baldrich P."/>
            <person name="Meyers B.C."/>
            <person name="Huo N."/>
            <person name="Gu Y.Q."/>
            <person name="Zhou H."/>
            <person name="Devos K.M."/>
            <person name="Bennetzen J.L."/>
            <person name="Unver T."/>
            <person name="Budak H."/>
            <person name="Gulick P.J."/>
            <person name="Galiba G."/>
            <person name="Kalapos B."/>
            <person name="Nelson D.R."/>
            <person name="Li P."/>
            <person name="You F.M."/>
            <person name="Luo M.C."/>
            <person name="Dvorak J."/>
        </authorList>
    </citation>
    <scope>NUCLEOTIDE SEQUENCE [LARGE SCALE GENOMIC DNA]</scope>
    <source>
        <strain evidence="1">cv. AL8/78</strain>
    </source>
</reference>
<accession>A0A453NED9</accession>
<name>A0A453NED9_AEGTS</name>
<dbReference type="AlphaFoldDB" id="A0A453NED9"/>
<dbReference type="Proteomes" id="UP000015105">
    <property type="component" value="Chromosome 6D"/>
</dbReference>
<reference evidence="2" key="1">
    <citation type="journal article" date="2014" name="Science">
        <title>Ancient hybridizations among the ancestral genomes of bread wheat.</title>
        <authorList>
            <consortium name="International Wheat Genome Sequencing Consortium,"/>
            <person name="Marcussen T."/>
            <person name="Sandve S.R."/>
            <person name="Heier L."/>
            <person name="Spannagl M."/>
            <person name="Pfeifer M."/>
            <person name="Jakobsen K.S."/>
            <person name="Wulff B.B."/>
            <person name="Steuernagel B."/>
            <person name="Mayer K.F."/>
            <person name="Olsen O.A."/>
        </authorList>
    </citation>
    <scope>NUCLEOTIDE SEQUENCE [LARGE SCALE GENOMIC DNA]</scope>
    <source>
        <strain evidence="2">cv. AL8/78</strain>
    </source>
</reference>
<protein>
    <submittedName>
        <fullName evidence="1">Uncharacterized protein</fullName>
    </submittedName>
</protein>
<proteinExistence type="predicted"/>
<dbReference type="STRING" id="200361.A0A453NED9"/>
<keyword evidence="2" id="KW-1185">Reference proteome</keyword>
<evidence type="ECO:0000313" key="1">
    <source>
        <dbReference type="EnsemblPlants" id="AET6Gv20348100.1"/>
    </source>
</evidence>
<reference evidence="1" key="4">
    <citation type="submission" date="2019-03" db="UniProtKB">
        <authorList>
            <consortium name="EnsemblPlants"/>
        </authorList>
    </citation>
    <scope>IDENTIFICATION</scope>
</reference>
<sequence length="68" mass="7761">SQALENGVAALTVEQRPWHPGAPSAGSVGDLRKLKAQFRAWKKDYKARLRKAKAEIDRDRRRQSSCWI</sequence>
<evidence type="ECO:0000313" key="2">
    <source>
        <dbReference type="Proteomes" id="UP000015105"/>
    </source>
</evidence>
<organism evidence="1 2">
    <name type="scientific">Aegilops tauschii subsp. strangulata</name>
    <name type="common">Goatgrass</name>
    <dbReference type="NCBI Taxonomy" id="200361"/>
    <lineage>
        <taxon>Eukaryota</taxon>
        <taxon>Viridiplantae</taxon>
        <taxon>Streptophyta</taxon>
        <taxon>Embryophyta</taxon>
        <taxon>Tracheophyta</taxon>
        <taxon>Spermatophyta</taxon>
        <taxon>Magnoliopsida</taxon>
        <taxon>Liliopsida</taxon>
        <taxon>Poales</taxon>
        <taxon>Poaceae</taxon>
        <taxon>BOP clade</taxon>
        <taxon>Pooideae</taxon>
        <taxon>Triticodae</taxon>
        <taxon>Triticeae</taxon>
        <taxon>Triticinae</taxon>
        <taxon>Aegilops</taxon>
    </lineage>
</organism>
<reference evidence="1" key="3">
    <citation type="journal article" date="2017" name="Nature">
        <title>Genome sequence of the progenitor of the wheat D genome Aegilops tauschii.</title>
        <authorList>
            <person name="Luo M.C."/>
            <person name="Gu Y.Q."/>
            <person name="Puiu D."/>
            <person name="Wang H."/>
            <person name="Twardziok S.O."/>
            <person name="Deal K.R."/>
            <person name="Huo N."/>
            <person name="Zhu T."/>
            <person name="Wang L."/>
            <person name="Wang Y."/>
            <person name="McGuire P.E."/>
            <person name="Liu S."/>
            <person name="Long H."/>
            <person name="Ramasamy R.K."/>
            <person name="Rodriguez J.C."/>
            <person name="Van S.L."/>
            <person name="Yuan L."/>
            <person name="Wang Z."/>
            <person name="Xia Z."/>
            <person name="Xiao L."/>
            <person name="Anderson O.D."/>
            <person name="Ouyang S."/>
            <person name="Liang Y."/>
            <person name="Zimin A.V."/>
            <person name="Pertea G."/>
            <person name="Qi P."/>
            <person name="Bennetzen J.L."/>
            <person name="Dai X."/>
            <person name="Dawson M.W."/>
            <person name="Muller H.G."/>
            <person name="Kugler K."/>
            <person name="Rivarola-Duarte L."/>
            <person name="Spannagl M."/>
            <person name="Mayer K.F.X."/>
            <person name="Lu F.H."/>
            <person name="Bevan M.W."/>
            <person name="Leroy P."/>
            <person name="Li P."/>
            <person name="You F.M."/>
            <person name="Sun Q."/>
            <person name="Liu Z."/>
            <person name="Lyons E."/>
            <person name="Wicker T."/>
            <person name="Salzberg S.L."/>
            <person name="Devos K.M."/>
            <person name="Dvorak J."/>
        </authorList>
    </citation>
    <scope>NUCLEOTIDE SEQUENCE [LARGE SCALE GENOMIC DNA]</scope>
    <source>
        <strain evidence="1">cv. AL8/78</strain>
    </source>
</reference>